<keyword evidence="2" id="KW-1185">Reference proteome</keyword>
<dbReference type="Proteomes" id="UP000436513">
    <property type="component" value="Segment"/>
</dbReference>
<evidence type="ECO:0000313" key="2">
    <source>
        <dbReference type="Proteomes" id="UP000436513"/>
    </source>
</evidence>
<gene>
    <name evidence="1" type="ORF">RL38J1_134</name>
</gene>
<reference evidence="1 2" key="1">
    <citation type="submission" date="2019-10" db="EMBL/GenBank/DDBJ databases">
        <title>Complete genome sequence of bacteriophage vB_RLeM_RL38JI.</title>
        <authorList>
            <person name="Gunathilake D."/>
            <person name="Bhat S."/>
            <person name="Yost C.K."/>
            <person name="Hynes M.F."/>
        </authorList>
    </citation>
    <scope>NUCLEOTIDE SEQUENCE [LARGE SCALE GENOMIC DNA]</scope>
</reference>
<evidence type="ECO:0000313" key="1">
    <source>
        <dbReference type="EMBL" id="QGZ14073.1"/>
    </source>
</evidence>
<sequence>MAIYKVSMFREKDIALVFFFASLDSVWDSIEETWKELGQHERPVLRRKKKDSLRLLDRRRVRSPDR</sequence>
<accession>A0A6B9J322</accession>
<dbReference type="EMBL" id="MN549360">
    <property type="protein sequence ID" value="QGZ14073.1"/>
    <property type="molecule type" value="Genomic_DNA"/>
</dbReference>
<name>A0A6B9J322_9CAUD</name>
<proteinExistence type="predicted"/>
<protein>
    <submittedName>
        <fullName evidence="1">Uncharacterized protein</fullName>
    </submittedName>
</protein>
<organism evidence="1 2">
    <name type="scientific">Rhizobium phage RL38J1</name>
    <dbReference type="NCBI Taxonomy" id="2663232"/>
    <lineage>
        <taxon>Viruses</taxon>
        <taxon>Duplodnaviria</taxon>
        <taxon>Heunggongvirae</taxon>
        <taxon>Uroviricota</taxon>
        <taxon>Caudoviricetes</taxon>
        <taxon>Pootjesviridae</taxon>
        <taxon>Innesvirus</taxon>
        <taxon>Innesvirus RL38J1</taxon>
    </lineage>
</organism>